<dbReference type="Proteomes" id="UP000835052">
    <property type="component" value="Unassembled WGS sequence"/>
</dbReference>
<organism evidence="3 4">
    <name type="scientific">Caenorhabditis auriculariae</name>
    <dbReference type="NCBI Taxonomy" id="2777116"/>
    <lineage>
        <taxon>Eukaryota</taxon>
        <taxon>Metazoa</taxon>
        <taxon>Ecdysozoa</taxon>
        <taxon>Nematoda</taxon>
        <taxon>Chromadorea</taxon>
        <taxon>Rhabditida</taxon>
        <taxon>Rhabditina</taxon>
        <taxon>Rhabditomorpha</taxon>
        <taxon>Rhabditoidea</taxon>
        <taxon>Rhabditidae</taxon>
        <taxon>Peloderinae</taxon>
        <taxon>Caenorhabditis</taxon>
    </lineage>
</organism>
<evidence type="ECO:0000313" key="3">
    <source>
        <dbReference type="EMBL" id="CAD6191353.1"/>
    </source>
</evidence>
<accession>A0A8S1H778</accession>
<dbReference type="EMBL" id="CAJGYM010000020">
    <property type="protein sequence ID" value="CAD6191353.1"/>
    <property type="molecule type" value="Genomic_DNA"/>
</dbReference>
<proteinExistence type="predicted"/>
<keyword evidence="4" id="KW-1185">Reference proteome</keyword>
<protein>
    <recommendedName>
        <fullName evidence="2">Ground-like domain-containing protein</fullName>
    </recommendedName>
</protein>
<sequence length="397" mass="45940">MGSRVLNRDHFPVCPFGETLLKKKDLVISNPTIVLTLRQNRTDYHQRSSNSKHREKTVSDEKFRNNGSGKKAWKPRTQPLSRTVTRKRVRGTNSSVLPYWHYGVQTSQTNLDFQNHNVIMKASEDINSRNQTNLSTANRIRKNDVVKKSIHPLKMKKKVELDEKPGIQKENSVNERKSSFNYTAQDTSKLKTQTIQTIDKTKTTALGSKTFNPVRIPHYNFLKPKKASHKNPNDLVLFLQSSSVRRKPAVPISPPRFLLSSLNRRVKEGKPCYINKYGFECCDKQLETIMLESYEQTKKRFKEFSLRTIAESIKQDANKFFNDYFESVVSIRDFYITAESSLFCKIQADNYIIHAYKRGSANNKAKTDFNRSAEIPFHELTRDRIKQNATIILANLD</sequence>
<evidence type="ECO:0000313" key="4">
    <source>
        <dbReference type="Proteomes" id="UP000835052"/>
    </source>
</evidence>
<dbReference type="InterPro" id="IPR007284">
    <property type="entry name" value="Ground-like_dom"/>
</dbReference>
<feature type="domain" description="Ground-like" evidence="2">
    <location>
        <begin position="278"/>
        <end position="356"/>
    </location>
</feature>
<dbReference type="PANTHER" id="PTHR31967">
    <property type="entry name" value="GROUNDHOG (HEDGEHOG-LIKE FAMILY)-RELATED"/>
    <property type="match status" value="1"/>
</dbReference>
<dbReference type="Pfam" id="PF04155">
    <property type="entry name" value="Ground-like"/>
    <property type="match status" value="1"/>
</dbReference>
<evidence type="ECO:0000256" key="1">
    <source>
        <dbReference type="SAM" id="MobiDB-lite"/>
    </source>
</evidence>
<feature type="region of interest" description="Disordered" evidence="1">
    <location>
        <begin position="40"/>
        <end position="79"/>
    </location>
</feature>
<reference evidence="3" key="1">
    <citation type="submission" date="2020-10" db="EMBL/GenBank/DDBJ databases">
        <authorList>
            <person name="Kikuchi T."/>
        </authorList>
    </citation>
    <scope>NUCLEOTIDE SEQUENCE</scope>
    <source>
        <strain evidence="3">NKZ352</strain>
    </source>
</reference>
<dbReference type="AlphaFoldDB" id="A0A8S1H778"/>
<comment type="caution">
    <text evidence="3">The sequence shown here is derived from an EMBL/GenBank/DDBJ whole genome shotgun (WGS) entry which is preliminary data.</text>
</comment>
<evidence type="ECO:0000259" key="2">
    <source>
        <dbReference type="Pfam" id="PF04155"/>
    </source>
</evidence>
<gene>
    <name evidence="3" type="ORF">CAUJ_LOCUS7272</name>
</gene>
<dbReference type="OrthoDB" id="5831900at2759"/>
<name>A0A8S1H778_9PELO</name>